<dbReference type="PIRSF" id="PIRSF006293">
    <property type="entry name" value="ExsB"/>
    <property type="match status" value="1"/>
</dbReference>
<feature type="binding site" evidence="10">
    <location>
        <position position="213"/>
    </location>
    <ligand>
        <name>Zn(2+)</name>
        <dbReference type="ChEBI" id="CHEBI:29105"/>
    </ligand>
</feature>
<accession>A0ABR8MTZ4</accession>
<dbReference type="NCBIfam" id="TIGR00364">
    <property type="entry name" value="7-cyano-7-deazaguanine synthase QueC"/>
    <property type="match status" value="1"/>
</dbReference>
<evidence type="ECO:0000256" key="10">
    <source>
        <dbReference type="HAMAP-Rule" id="MF_01633"/>
    </source>
</evidence>
<evidence type="ECO:0000256" key="7">
    <source>
        <dbReference type="ARBA" id="ARBA00037993"/>
    </source>
</evidence>
<evidence type="ECO:0000256" key="9">
    <source>
        <dbReference type="ARBA" id="ARBA00047890"/>
    </source>
</evidence>
<comment type="cofactor">
    <cofactor evidence="10">
        <name>Zn(2+)</name>
        <dbReference type="ChEBI" id="CHEBI:29105"/>
    </cofactor>
    <text evidence="10">Binds 1 zinc ion per subunit.</text>
</comment>
<keyword evidence="4 10" id="KW-0547">Nucleotide-binding</keyword>
<evidence type="ECO:0000313" key="11">
    <source>
        <dbReference type="EMBL" id="MBD3918546.1"/>
    </source>
</evidence>
<comment type="subunit">
    <text evidence="10">Homodimer.</text>
</comment>
<protein>
    <recommendedName>
        <fullName evidence="8 10">7-cyano-7-deazaguanine synthase</fullName>
        <ecNumber evidence="8 10">6.3.4.20</ecNumber>
    </recommendedName>
    <alternativeName>
        <fullName evidence="10">7-cyano-7-carbaguanine synthase</fullName>
    </alternativeName>
    <alternativeName>
        <fullName evidence="10">PreQ(0) synthase</fullName>
    </alternativeName>
    <alternativeName>
        <fullName evidence="10">Queuosine biosynthesis protein QueC</fullName>
    </alternativeName>
</protein>
<feature type="binding site" evidence="10">
    <location>
        <begin position="11"/>
        <end position="21"/>
    </location>
    <ligand>
        <name>ATP</name>
        <dbReference type="ChEBI" id="CHEBI:30616"/>
    </ligand>
</feature>
<keyword evidence="2 10" id="KW-0436">Ligase</keyword>
<proteinExistence type="inferred from homology"/>
<dbReference type="InterPro" id="IPR014729">
    <property type="entry name" value="Rossmann-like_a/b/a_fold"/>
</dbReference>
<gene>
    <name evidence="10 11" type="primary">queC</name>
    <name evidence="11" type="ORF">H8B09_07265</name>
</gene>
<keyword evidence="6 10" id="KW-0067">ATP-binding</keyword>
<reference evidence="11 12" key="1">
    <citation type="submission" date="2020-09" db="EMBL/GenBank/DDBJ databases">
        <title>Paenibacillus sp. strain PR3 16S rRNA gene Genome sequencing and assembly.</title>
        <authorList>
            <person name="Kim J."/>
        </authorList>
    </citation>
    <scope>NUCLEOTIDE SEQUENCE [LARGE SCALE GENOMIC DNA]</scope>
    <source>
        <strain evidence="11 12">PR3</strain>
    </source>
</reference>
<dbReference type="EC" id="6.3.4.20" evidence="8 10"/>
<comment type="similarity">
    <text evidence="7 10">Belongs to the QueC family.</text>
</comment>
<dbReference type="SUPFAM" id="SSF52402">
    <property type="entry name" value="Adenine nucleotide alpha hydrolases-like"/>
    <property type="match status" value="1"/>
</dbReference>
<dbReference type="Proteomes" id="UP000609346">
    <property type="component" value="Unassembled WGS sequence"/>
</dbReference>
<evidence type="ECO:0000256" key="3">
    <source>
        <dbReference type="ARBA" id="ARBA00022723"/>
    </source>
</evidence>
<evidence type="ECO:0000256" key="6">
    <source>
        <dbReference type="ARBA" id="ARBA00022840"/>
    </source>
</evidence>
<evidence type="ECO:0000256" key="1">
    <source>
        <dbReference type="ARBA" id="ARBA00005061"/>
    </source>
</evidence>
<keyword evidence="3 10" id="KW-0479">Metal-binding</keyword>
<evidence type="ECO:0000313" key="12">
    <source>
        <dbReference type="Proteomes" id="UP000609346"/>
    </source>
</evidence>
<dbReference type="InterPro" id="IPR018317">
    <property type="entry name" value="QueC"/>
</dbReference>
<dbReference type="Pfam" id="PF06508">
    <property type="entry name" value="QueC"/>
    <property type="match status" value="1"/>
</dbReference>
<evidence type="ECO:0000256" key="5">
    <source>
        <dbReference type="ARBA" id="ARBA00022833"/>
    </source>
</evidence>
<keyword evidence="10" id="KW-0671">Queuosine biosynthesis</keyword>
<comment type="catalytic activity">
    <reaction evidence="9 10">
        <text>7-carboxy-7-carbaguanine + NH4(+) + 2 ATP = 7-cyano-7-carbaguanine + 2 AMP + 2 diphosphate + 2 H(+)</text>
        <dbReference type="Rhea" id="RHEA:27982"/>
        <dbReference type="ChEBI" id="CHEBI:15378"/>
        <dbReference type="ChEBI" id="CHEBI:28938"/>
        <dbReference type="ChEBI" id="CHEBI:30616"/>
        <dbReference type="ChEBI" id="CHEBI:33019"/>
        <dbReference type="ChEBI" id="CHEBI:45075"/>
        <dbReference type="ChEBI" id="CHEBI:61036"/>
        <dbReference type="ChEBI" id="CHEBI:456215"/>
        <dbReference type="EC" id="6.3.4.20"/>
    </reaction>
</comment>
<sequence>MSETKKAVIILSGGLDSTTCMGFAKESGYELYPITFDYGQRHRIELEKSQQVAEFYGVSDRYKVIKLDFLRGIGGNALTDDSIAVPTSTGIEQKDAEEAGSDIPVTYVPGRNFMFLAIATSFAEAVGAEAIYIGVNALDYSGYPDCRPDFIAKVQEAMALATKVGVEGKPITIETPLLSLSKADIVREGMRMGVPYELTTSCYNGMEEACGECDSCKLRLKGFKEAGHRDPIPYAIEH</sequence>
<comment type="function">
    <text evidence="10">Catalyzes the ATP-dependent conversion of 7-carboxy-7-deazaguanine (CDG) to 7-cyano-7-deazaguanine (preQ(0)).</text>
</comment>
<feature type="binding site" evidence="10">
    <location>
        <position position="210"/>
    </location>
    <ligand>
        <name>Zn(2+)</name>
        <dbReference type="ChEBI" id="CHEBI:29105"/>
    </ligand>
</feature>
<keyword evidence="5 10" id="KW-0862">Zinc</keyword>
<dbReference type="RefSeq" id="WP_191202870.1">
    <property type="nucleotide sequence ID" value="NZ_JACXZA010000002.1"/>
</dbReference>
<evidence type="ECO:0000256" key="4">
    <source>
        <dbReference type="ARBA" id="ARBA00022741"/>
    </source>
</evidence>
<dbReference type="PANTHER" id="PTHR42914:SF1">
    <property type="entry name" value="7-CYANO-7-DEAZAGUANINE SYNTHASE"/>
    <property type="match status" value="1"/>
</dbReference>
<keyword evidence="12" id="KW-1185">Reference proteome</keyword>
<name>A0ABR8MTZ4_9BACL</name>
<dbReference type="HAMAP" id="MF_01633">
    <property type="entry name" value="QueC"/>
    <property type="match status" value="1"/>
</dbReference>
<comment type="caution">
    <text evidence="11">The sequence shown here is derived from an EMBL/GenBank/DDBJ whole genome shotgun (WGS) entry which is preliminary data.</text>
</comment>
<feature type="binding site" evidence="10">
    <location>
        <position position="202"/>
    </location>
    <ligand>
        <name>Zn(2+)</name>
        <dbReference type="ChEBI" id="CHEBI:29105"/>
    </ligand>
</feature>
<dbReference type="CDD" id="cd01995">
    <property type="entry name" value="QueC-like"/>
    <property type="match status" value="1"/>
</dbReference>
<feature type="binding site" evidence="10">
    <location>
        <position position="216"/>
    </location>
    <ligand>
        <name>Zn(2+)</name>
        <dbReference type="ChEBI" id="CHEBI:29105"/>
    </ligand>
</feature>
<evidence type="ECO:0000256" key="8">
    <source>
        <dbReference type="ARBA" id="ARBA00039149"/>
    </source>
</evidence>
<evidence type="ECO:0000256" key="2">
    <source>
        <dbReference type="ARBA" id="ARBA00022598"/>
    </source>
</evidence>
<dbReference type="Gene3D" id="3.40.50.620">
    <property type="entry name" value="HUPs"/>
    <property type="match status" value="1"/>
</dbReference>
<dbReference type="EMBL" id="JACXZA010000002">
    <property type="protein sequence ID" value="MBD3918546.1"/>
    <property type="molecule type" value="Genomic_DNA"/>
</dbReference>
<comment type="pathway">
    <text evidence="1 10">Purine metabolism; 7-cyano-7-deazaguanine biosynthesis.</text>
</comment>
<dbReference type="PANTHER" id="PTHR42914">
    <property type="entry name" value="7-CYANO-7-DEAZAGUANINE SYNTHASE"/>
    <property type="match status" value="1"/>
</dbReference>
<organism evidence="11 12">
    <name type="scientific">Paenibacillus terricola</name>
    <dbReference type="NCBI Taxonomy" id="2763503"/>
    <lineage>
        <taxon>Bacteria</taxon>
        <taxon>Bacillati</taxon>
        <taxon>Bacillota</taxon>
        <taxon>Bacilli</taxon>
        <taxon>Bacillales</taxon>
        <taxon>Paenibacillaceae</taxon>
        <taxon>Paenibacillus</taxon>
    </lineage>
</organism>